<accession>C5M7S3</accession>
<protein>
    <recommendedName>
        <fullName evidence="7">NAD(P)-binding domain-containing protein</fullName>
    </recommendedName>
</protein>
<dbReference type="HOGENOM" id="CLU_071330_2_2_1"/>
<dbReference type="STRING" id="294747.C5M7S3"/>
<dbReference type="VEuPathDB" id="FungiDB:CTRG_01905"/>
<evidence type="ECO:0000259" key="7">
    <source>
        <dbReference type="Pfam" id="PF13460"/>
    </source>
</evidence>
<dbReference type="FunFam" id="3.40.50.720:FF:000366">
    <property type="entry name" value="Protein FMP52, mitochondrial"/>
    <property type="match status" value="1"/>
</dbReference>
<dbReference type="GO" id="GO:0051170">
    <property type="term" value="P:import into nucleus"/>
    <property type="evidence" value="ECO:0007669"/>
    <property type="project" value="TreeGrafter"/>
</dbReference>
<keyword evidence="9" id="KW-1185">Reference proteome</keyword>
<organism evidence="8 9">
    <name type="scientific">Candida tropicalis (strain ATCC MYA-3404 / T1)</name>
    <name type="common">Yeast</name>
    <dbReference type="NCBI Taxonomy" id="294747"/>
    <lineage>
        <taxon>Eukaryota</taxon>
        <taxon>Fungi</taxon>
        <taxon>Dikarya</taxon>
        <taxon>Ascomycota</taxon>
        <taxon>Saccharomycotina</taxon>
        <taxon>Pichiomycetes</taxon>
        <taxon>Debaryomycetaceae</taxon>
        <taxon>Candida/Lodderomyces clade</taxon>
        <taxon>Candida</taxon>
    </lineage>
</organism>
<dbReference type="Proteomes" id="UP000002037">
    <property type="component" value="Unassembled WGS sequence"/>
</dbReference>
<dbReference type="PANTHER" id="PTHR14097">
    <property type="entry name" value="OXIDOREDUCTASE HTATIP2"/>
    <property type="match status" value="1"/>
</dbReference>
<reference evidence="8 9" key="1">
    <citation type="journal article" date="2009" name="Nature">
        <title>Evolution of pathogenicity and sexual reproduction in eight Candida genomes.</title>
        <authorList>
            <person name="Butler G."/>
            <person name="Rasmussen M.D."/>
            <person name="Lin M.F."/>
            <person name="Santos M.A."/>
            <person name="Sakthikumar S."/>
            <person name="Munro C.A."/>
            <person name="Rheinbay E."/>
            <person name="Grabherr M."/>
            <person name="Forche A."/>
            <person name="Reedy J.L."/>
            <person name="Agrafioti I."/>
            <person name="Arnaud M.B."/>
            <person name="Bates S."/>
            <person name="Brown A.J."/>
            <person name="Brunke S."/>
            <person name="Costanzo M.C."/>
            <person name="Fitzpatrick D.A."/>
            <person name="de Groot P.W."/>
            <person name="Harris D."/>
            <person name="Hoyer L.L."/>
            <person name="Hube B."/>
            <person name="Klis F.M."/>
            <person name="Kodira C."/>
            <person name="Lennard N."/>
            <person name="Logue M.E."/>
            <person name="Martin R."/>
            <person name="Neiman A.M."/>
            <person name="Nikolaou E."/>
            <person name="Quail M.A."/>
            <person name="Quinn J."/>
            <person name="Santos M.C."/>
            <person name="Schmitzberger F.F."/>
            <person name="Sherlock G."/>
            <person name="Shah P."/>
            <person name="Silverstein K.A."/>
            <person name="Skrzypek M.S."/>
            <person name="Soll D."/>
            <person name="Staggs R."/>
            <person name="Stansfield I."/>
            <person name="Stumpf M.P."/>
            <person name="Sudbery P.E."/>
            <person name="Srikantha T."/>
            <person name="Zeng Q."/>
            <person name="Berman J."/>
            <person name="Berriman M."/>
            <person name="Heitman J."/>
            <person name="Gow N.A."/>
            <person name="Lorenz M.C."/>
            <person name="Birren B.W."/>
            <person name="Kellis M."/>
            <person name="Cuomo C.A."/>
        </authorList>
    </citation>
    <scope>NUCLEOTIDE SEQUENCE [LARGE SCALE GENOMIC DNA]</scope>
    <source>
        <strain evidence="9">ATCC MYA-3404 / T1</strain>
    </source>
</reference>
<dbReference type="SUPFAM" id="SSF51735">
    <property type="entry name" value="NAD(P)-binding Rossmann-fold domains"/>
    <property type="match status" value="1"/>
</dbReference>
<keyword evidence="5" id="KW-0496">Mitochondrion</keyword>
<dbReference type="Gene3D" id="3.40.50.720">
    <property type="entry name" value="NAD(P)-binding Rossmann-like Domain"/>
    <property type="match status" value="1"/>
</dbReference>
<evidence type="ECO:0000256" key="2">
    <source>
        <dbReference type="ARBA" id="ARBA00006617"/>
    </source>
</evidence>
<keyword evidence="3" id="KW-1000">Mitochondrion outer membrane</keyword>
<dbReference type="AlphaFoldDB" id="C5M7S3"/>
<dbReference type="EMBL" id="GG692396">
    <property type="protein sequence ID" value="EER35043.1"/>
    <property type="molecule type" value="Genomic_DNA"/>
</dbReference>
<keyword evidence="4" id="KW-0809">Transit peptide</keyword>
<evidence type="ECO:0000256" key="6">
    <source>
        <dbReference type="ARBA" id="ARBA00023136"/>
    </source>
</evidence>
<dbReference type="PANTHER" id="PTHR14097:SF7">
    <property type="entry name" value="OXIDOREDUCTASE HTATIP2"/>
    <property type="match status" value="1"/>
</dbReference>
<evidence type="ECO:0000256" key="5">
    <source>
        <dbReference type="ARBA" id="ARBA00023128"/>
    </source>
</evidence>
<evidence type="ECO:0000313" key="9">
    <source>
        <dbReference type="Proteomes" id="UP000002037"/>
    </source>
</evidence>
<dbReference type="RefSeq" id="XP_002547598.1">
    <property type="nucleotide sequence ID" value="XM_002547552.1"/>
</dbReference>
<name>C5M7S3_CANTT</name>
<dbReference type="InterPro" id="IPR016040">
    <property type="entry name" value="NAD(P)-bd_dom"/>
</dbReference>
<comment type="similarity">
    <text evidence="2">Belongs to the FMP52 family.</text>
</comment>
<evidence type="ECO:0000313" key="8">
    <source>
        <dbReference type="EMBL" id="EER35043.1"/>
    </source>
</evidence>
<sequence>MSTFILGATGFVGTQIVKFAESSSVFNSIVTVTRRTPNFNDPSKKIKSLEDKNTDNWPELIKSNESTDAFISSFGTTRAKAGSAENFKKIDYGINYAAAKAAKENGTKVYVLVSSMGANSGSRFLYMKTKGQLEDDVIALGFDHTVILRPGILLGQREGSHGLGNDVSATIGSWAKNTFLQRWLNSIDASDVGKVAVDFAAKGVKGELKEKVLIVESAEMIKIAKGL</sequence>
<evidence type="ECO:0000256" key="1">
    <source>
        <dbReference type="ARBA" id="ARBA00004450"/>
    </source>
</evidence>
<dbReference type="eggNOG" id="KOG4039">
    <property type="taxonomic scope" value="Eukaryota"/>
</dbReference>
<keyword evidence="6" id="KW-0472">Membrane</keyword>
<proteinExistence type="inferred from homology"/>
<dbReference type="GO" id="GO:0005741">
    <property type="term" value="C:mitochondrial outer membrane"/>
    <property type="evidence" value="ECO:0007669"/>
    <property type="project" value="UniProtKB-SubCell"/>
</dbReference>
<feature type="domain" description="NAD(P)-binding" evidence="7">
    <location>
        <begin position="7"/>
        <end position="164"/>
    </location>
</feature>
<dbReference type="InterPro" id="IPR036291">
    <property type="entry name" value="NAD(P)-bd_dom_sf"/>
</dbReference>
<dbReference type="OrthoDB" id="430436at2759"/>
<dbReference type="Pfam" id="PF13460">
    <property type="entry name" value="NAD_binding_10"/>
    <property type="match status" value="1"/>
</dbReference>
<comment type="subcellular location">
    <subcellularLocation>
        <location evidence="1">Mitochondrion outer membrane</location>
        <topology evidence="1">Peripheral membrane protein</topology>
    </subcellularLocation>
</comment>
<dbReference type="GeneID" id="8301806"/>
<gene>
    <name evidence="8" type="ORF">CTRG_01905</name>
</gene>
<evidence type="ECO:0000256" key="4">
    <source>
        <dbReference type="ARBA" id="ARBA00022946"/>
    </source>
</evidence>
<evidence type="ECO:0000256" key="3">
    <source>
        <dbReference type="ARBA" id="ARBA00022787"/>
    </source>
</evidence>
<dbReference type="KEGG" id="ctp:CTRG_01905"/>